<comment type="caution">
    <text evidence="1">The sequence shown here is derived from an EMBL/GenBank/DDBJ whole genome shotgun (WGS) entry which is preliminary data.</text>
</comment>
<evidence type="ECO:0000313" key="1">
    <source>
        <dbReference type="EMBL" id="TKC06394.1"/>
    </source>
</evidence>
<accession>A0A4U1CHY0</accession>
<organism evidence="1 2">
    <name type="scientific">Pedobacter frigoris</name>
    <dbReference type="NCBI Taxonomy" id="2571272"/>
    <lineage>
        <taxon>Bacteria</taxon>
        <taxon>Pseudomonadati</taxon>
        <taxon>Bacteroidota</taxon>
        <taxon>Sphingobacteriia</taxon>
        <taxon>Sphingobacteriales</taxon>
        <taxon>Sphingobacteriaceae</taxon>
        <taxon>Pedobacter</taxon>
    </lineage>
</organism>
<reference evidence="1 2" key="1">
    <citation type="submission" date="2019-04" db="EMBL/GenBank/DDBJ databases">
        <title>Pedobacter sp. RP-3-15 sp. nov., isolated from Arctic soil.</title>
        <authorList>
            <person name="Dahal R.H."/>
            <person name="Kim D.-U."/>
        </authorList>
    </citation>
    <scope>NUCLEOTIDE SEQUENCE [LARGE SCALE GENOMIC DNA]</scope>
    <source>
        <strain evidence="1 2">RP-3-15</strain>
    </source>
</reference>
<dbReference type="EMBL" id="SWBQ01000003">
    <property type="protein sequence ID" value="TKC06394.1"/>
    <property type="molecule type" value="Genomic_DNA"/>
</dbReference>
<evidence type="ECO:0000313" key="2">
    <source>
        <dbReference type="Proteomes" id="UP000307244"/>
    </source>
</evidence>
<keyword evidence="2" id="KW-1185">Reference proteome</keyword>
<dbReference type="AlphaFoldDB" id="A0A4U1CHY0"/>
<name>A0A4U1CHY0_9SPHI</name>
<proteinExistence type="predicted"/>
<gene>
    <name evidence="1" type="ORF">FA047_12680</name>
</gene>
<dbReference type="OrthoDB" id="9813532at2"/>
<protein>
    <submittedName>
        <fullName evidence="1">Peptidoglycan-binding protein</fullName>
    </submittedName>
</protein>
<sequence length="151" mass="17121">MARAAIGVKEATGKNDGARVEQYLRYTGLPKGNALCASFVFFCFWKAGYKEPKTAWSPALFPKDRVVAIATSRNAPRNDKKWRDDKRGLVFGIYFPDLKRIAHVGFVEMERGKYIQTIEGNTGSDGGREGNGVFRRLRHKRTISKYADWLN</sequence>
<dbReference type="Proteomes" id="UP000307244">
    <property type="component" value="Unassembled WGS sequence"/>
</dbReference>